<dbReference type="InterPro" id="IPR058353">
    <property type="entry name" value="DUF8040"/>
</dbReference>
<dbReference type="RefSeq" id="XP_056687505.1">
    <property type="nucleotide sequence ID" value="XM_056831527.1"/>
</dbReference>
<reference evidence="10" key="1">
    <citation type="journal article" date="2021" name="Nat. Commun.">
        <title>Genomic analyses provide insights into spinach domestication and the genetic basis of agronomic traits.</title>
        <authorList>
            <person name="Cai X."/>
            <person name="Sun X."/>
            <person name="Xu C."/>
            <person name="Sun H."/>
            <person name="Wang X."/>
            <person name="Ge C."/>
            <person name="Zhang Z."/>
            <person name="Wang Q."/>
            <person name="Fei Z."/>
            <person name="Jiao C."/>
            <person name="Wang Q."/>
        </authorList>
    </citation>
    <scope>NUCLEOTIDE SEQUENCE [LARGE SCALE GENOMIC DNA]</scope>
    <source>
        <strain evidence="10">cv. Varoflay</strain>
    </source>
</reference>
<dbReference type="Pfam" id="PF13359">
    <property type="entry name" value="DDE_Tnp_4"/>
    <property type="match status" value="1"/>
</dbReference>
<evidence type="ECO:0000259" key="9">
    <source>
        <dbReference type="Pfam" id="PF26138"/>
    </source>
</evidence>
<feature type="domain" description="DDE Tnp4" evidence="8">
    <location>
        <begin position="193"/>
        <end position="283"/>
    </location>
</feature>
<evidence type="ECO:0000259" key="8">
    <source>
        <dbReference type="Pfam" id="PF13359"/>
    </source>
</evidence>
<evidence type="ECO:0000256" key="7">
    <source>
        <dbReference type="ARBA" id="ARBA00023242"/>
    </source>
</evidence>
<evidence type="ECO:0000256" key="1">
    <source>
        <dbReference type="ARBA" id="ARBA00001968"/>
    </source>
</evidence>
<keyword evidence="6" id="KW-0378">Hydrolase</keyword>
<dbReference type="PANTHER" id="PTHR22930:SF293">
    <property type="entry name" value="PROTEIN ALP1-LIKE"/>
    <property type="match status" value="1"/>
</dbReference>
<keyword evidence="7" id="KW-0539">Nucleus</keyword>
<evidence type="ECO:0000256" key="5">
    <source>
        <dbReference type="ARBA" id="ARBA00022723"/>
    </source>
</evidence>
<dbReference type="GeneID" id="110800835"/>
<dbReference type="Pfam" id="PF26138">
    <property type="entry name" value="DUF8040"/>
    <property type="match status" value="1"/>
</dbReference>
<evidence type="ECO:0000256" key="4">
    <source>
        <dbReference type="ARBA" id="ARBA00022722"/>
    </source>
</evidence>
<protein>
    <submittedName>
        <fullName evidence="11">Protein ALP1-like</fullName>
    </submittedName>
</protein>
<keyword evidence="5" id="KW-0479">Metal-binding</keyword>
<dbReference type="PANTHER" id="PTHR22930">
    <property type="match status" value="1"/>
</dbReference>
<keyword evidence="10" id="KW-1185">Reference proteome</keyword>
<evidence type="ECO:0000256" key="3">
    <source>
        <dbReference type="ARBA" id="ARBA00006958"/>
    </source>
</evidence>
<comment type="subcellular location">
    <subcellularLocation>
        <location evidence="2">Nucleus</location>
    </subcellularLocation>
</comment>
<evidence type="ECO:0000313" key="11">
    <source>
        <dbReference type="RefSeq" id="XP_056687505.1"/>
    </source>
</evidence>
<comment type="similarity">
    <text evidence="3">Belongs to the HARBI1 family.</text>
</comment>
<dbReference type="Proteomes" id="UP000813463">
    <property type="component" value="Chromosome 1"/>
</dbReference>
<organism evidence="10 11">
    <name type="scientific">Spinacia oleracea</name>
    <name type="common">Spinach</name>
    <dbReference type="NCBI Taxonomy" id="3562"/>
    <lineage>
        <taxon>Eukaryota</taxon>
        <taxon>Viridiplantae</taxon>
        <taxon>Streptophyta</taxon>
        <taxon>Embryophyta</taxon>
        <taxon>Tracheophyta</taxon>
        <taxon>Spermatophyta</taxon>
        <taxon>Magnoliopsida</taxon>
        <taxon>eudicotyledons</taxon>
        <taxon>Gunneridae</taxon>
        <taxon>Pentapetalae</taxon>
        <taxon>Caryophyllales</taxon>
        <taxon>Chenopodiaceae</taxon>
        <taxon>Chenopodioideae</taxon>
        <taxon>Anserineae</taxon>
        <taxon>Spinacia</taxon>
    </lineage>
</organism>
<comment type="cofactor">
    <cofactor evidence="1">
        <name>a divalent metal cation</name>
        <dbReference type="ChEBI" id="CHEBI:60240"/>
    </cofactor>
</comment>
<feature type="domain" description="DUF8040" evidence="9">
    <location>
        <begin position="24"/>
        <end position="114"/>
    </location>
</feature>
<keyword evidence="4" id="KW-0540">Nuclease</keyword>
<evidence type="ECO:0000256" key="2">
    <source>
        <dbReference type="ARBA" id="ARBA00004123"/>
    </source>
</evidence>
<name>A0ABM3QVX1_SPIOL</name>
<evidence type="ECO:0000313" key="10">
    <source>
        <dbReference type="Proteomes" id="UP000813463"/>
    </source>
</evidence>
<dbReference type="InterPro" id="IPR027806">
    <property type="entry name" value="HARBI1_dom"/>
</dbReference>
<dbReference type="InterPro" id="IPR045249">
    <property type="entry name" value="HARBI1-like"/>
</dbReference>
<evidence type="ECO:0000256" key="6">
    <source>
        <dbReference type="ARBA" id="ARBA00022801"/>
    </source>
</evidence>
<proteinExistence type="inferred from homology"/>
<reference evidence="11" key="2">
    <citation type="submission" date="2025-08" db="UniProtKB">
        <authorList>
            <consortium name="RefSeq"/>
        </authorList>
    </citation>
    <scope>IDENTIFICATION</scope>
    <source>
        <tissue evidence="11">Leaf</tissue>
    </source>
</reference>
<gene>
    <name evidence="11" type="primary">LOC110800835</name>
</gene>
<accession>A0ABM3QVX1</accession>
<sequence>MSILESMKIPRKKNVHSAKRTLVRGVKNVKEFLRDELSCFDQLRMDNHTFHTLCRLLRDHGGLKESRNMFVEERVAIFLNILGHDLKQRLIVRRLRRSKETITRNFRKVLRCVLRLHKILIKTPEPIQDDCTDERWKWFKNCIGALDGTYIKLRVPDIDKPRYRTRKGDIATNVLAACSIDMQFTYFLPGWEGNYYLVDAGYTNGEGFLAPYRGQRYHLKEWREGYQPATPEEYFNMKHSGARNVIERCFGLLKMRWAILRNCSFYGIDTHADIISACCLLHNLIRREMIFDPFEPLLDTDFGRQFMDDDDDDDYINILETSNAWTVWRDNLARQMFDNWQLHRVRV</sequence>